<keyword evidence="7" id="KW-1185">Reference proteome</keyword>
<dbReference type="InterPro" id="IPR010802">
    <property type="entry name" value="DUF1400"/>
</dbReference>
<protein>
    <submittedName>
        <fullName evidence="6">Dienelactone hydrolase</fullName>
    </submittedName>
</protein>
<reference evidence="6 7" key="1">
    <citation type="submission" date="2018-06" db="EMBL/GenBank/DDBJ databases">
        <title>Comparative genomics of Brasilonema spp. strains.</title>
        <authorList>
            <person name="Alvarenga D.O."/>
            <person name="Fiore M.F."/>
            <person name="Varani A.M."/>
        </authorList>
    </citation>
    <scope>NUCLEOTIDE SEQUENCE [LARGE SCALE GENOMIC DNA]</scope>
    <source>
        <strain evidence="6 7">CENA114</strain>
    </source>
</reference>
<evidence type="ECO:0000256" key="2">
    <source>
        <dbReference type="ARBA" id="ARBA00022963"/>
    </source>
</evidence>
<organism evidence="6 7">
    <name type="scientific">Brasilonema sennae CENA114</name>
    <dbReference type="NCBI Taxonomy" id="415709"/>
    <lineage>
        <taxon>Bacteria</taxon>
        <taxon>Bacillati</taxon>
        <taxon>Cyanobacteriota</taxon>
        <taxon>Cyanophyceae</taxon>
        <taxon>Nostocales</taxon>
        <taxon>Scytonemataceae</taxon>
        <taxon>Brasilonema</taxon>
        <taxon>Bromeliae group (in: Brasilonema)</taxon>
    </lineage>
</organism>
<evidence type="ECO:0000259" key="4">
    <source>
        <dbReference type="Pfam" id="PF00561"/>
    </source>
</evidence>
<dbReference type="Gene3D" id="3.40.50.1820">
    <property type="entry name" value="alpha/beta hydrolase"/>
    <property type="match status" value="1"/>
</dbReference>
<name>A0A856MJT0_9CYAN</name>
<dbReference type="Pfam" id="PF07176">
    <property type="entry name" value="DUF1400"/>
    <property type="match status" value="1"/>
</dbReference>
<dbReference type="AlphaFoldDB" id="A0A856MJT0"/>
<feature type="domain" description="AB hydrolase-1" evidence="4">
    <location>
        <begin position="244"/>
        <end position="353"/>
    </location>
</feature>
<feature type="domain" description="DUF1400" evidence="5">
    <location>
        <begin position="37"/>
        <end position="159"/>
    </location>
</feature>
<evidence type="ECO:0000313" key="7">
    <source>
        <dbReference type="Proteomes" id="UP000503129"/>
    </source>
</evidence>
<dbReference type="Pfam" id="PF00561">
    <property type="entry name" value="Abhydrolase_1"/>
    <property type="match status" value="1"/>
</dbReference>
<accession>A0A856MJT0</accession>
<sequence length="551" mass="60057">MQFRLGKNWRKASWAQKLLCPLMLVLGWGVGMPSTIAAQTVTIRLGPFQQSVALADLEKFAKTGRLPQGLELLSPVLNSQVRELLTKRLEVNPAVADRFIDNLVRSPGGRQFISSLGGVIPGSTAESIKATLNFALRQANGFSALSFLRAYPGENVTVDATKAVGLAVDLNPNNLQSQAFGVLLERELSVASSIPFKAAFDPAGLGNQVVQEQTIVLNDRQRNRTIPVDIYSSQNSSQANPENPLVVLSHGFGANRKFLSYLARHLASYGITVVAVEHPGSNFDAVNRASDKQNLAQLLPGTEFVDRPKDISFALDELAKLNTQIGQLQGKLNTEKVTVIGHSLGGYTALTLVGGELDLEELRKFCKDSLNIGEAPGDWLQCSATSLRDRRLKVKDERVKSAIALNPLVGNLFGKKGITQITKPVLILTGTEDALTPALKHQIEPFTQLRGEKYLLTAIGGTHLSISDPIYPQSAATTIVRERRGEETKSLRQLTKGVSLAFIKQLTPEAKIYKPFLTPAYAQSFSTPELPLRLASELPASIKRWLEPVEK</sequence>
<dbReference type="Proteomes" id="UP000503129">
    <property type="component" value="Chromosome"/>
</dbReference>
<dbReference type="RefSeq" id="WP_169268866.1">
    <property type="nucleotide sequence ID" value="NZ_CAWOXK010000001.1"/>
</dbReference>
<evidence type="ECO:0000313" key="6">
    <source>
        <dbReference type="EMBL" id="QDL10569.1"/>
    </source>
</evidence>
<evidence type="ECO:0000256" key="1">
    <source>
        <dbReference type="ARBA" id="ARBA00022801"/>
    </source>
</evidence>
<evidence type="ECO:0000259" key="5">
    <source>
        <dbReference type="Pfam" id="PF07176"/>
    </source>
</evidence>
<proteinExistence type="predicted"/>
<dbReference type="KEGG" id="bsen:DP114_24100"/>
<dbReference type="EMBL" id="CP030118">
    <property type="protein sequence ID" value="QDL10569.1"/>
    <property type="molecule type" value="Genomic_DNA"/>
</dbReference>
<dbReference type="PANTHER" id="PTHR10272">
    <property type="entry name" value="PLATELET-ACTIVATING FACTOR ACETYLHYDROLASE"/>
    <property type="match status" value="1"/>
</dbReference>
<gene>
    <name evidence="6" type="ORF">DP114_24100</name>
</gene>
<evidence type="ECO:0000256" key="3">
    <source>
        <dbReference type="ARBA" id="ARBA00023098"/>
    </source>
</evidence>
<dbReference type="PANTHER" id="PTHR10272:SF13">
    <property type="entry name" value="POLY(ETHYLENE TEREPHTHALATE) HYDROLASE"/>
    <property type="match status" value="1"/>
</dbReference>
<keyword evidence="2" id="KW-0442">Lipid degradation</keyword>
<dbReference type="GO" id="GO:0016042">
    <property type="term" value="P:lipid catabolic process"/>
    <property type="evidence" value="ECO:0007669"/>
    <property type="project" value="UniProtKB-KW"/>
</dbReference>
<dbReference type="InterPro" id="IPR029058">
    <property type="entry name" value="AB_hydrolase_fold"/>
</dbReference>
<dbReference type="GO" id="GO:0003847">
    <property type="term" value="F:1-alkyl-2-acetylglycerophosphocholine esterase activity"/>
    <property type="evidence" value="ECO:0007669"/>
    <property type="project" value="TreeGrafter"/>
</dbReference>
<dbReference type="InterPro" id="IPR000073">
    <property type="entry name" value="AB_hydrolase_1"/>
</dbReference>
<keyword evidence="3" id="KW-0443">Lipid metabolism</keyword>
<keyword evidence="1 6" id="KW-0378">Hydrolase</keyword>
<dbReference type="SUPFAM" id="SSF53474">
    <property type="entry name" value="alpha/beta-Hydrolases"/>
    <property type="match status" value="1"/>
</dbReference>